<reference evidence="3" key="1">
    <citation type="submission" date="2018-12" db="EMBL/GenBank/DDBJ databases">
        <authorList>
            <person name="Syme R.A."/>
            <person name="Farfan-Caceres L."/>
            <person name="Lichtenzveig J."/>
        </authorList>
    </citation>
    <scope>NUCLEOTIDE SEQUENCE</scope>
    <source>
        <strain evidence="3">Al4</strain>
    </source>
</reference>
<reference evidence="3" key="2">
    <citation type="submission" date="2020-09" db="EMBL/GenBank/DDBJ databases">
        <title>Reference genome assembly for Australian Ascochyta lentis isolate Al4.</title>
        <authorList>
            <person name="Lee R.C."/>
            <person name="Farfan-Caceres L.M."/>
            <person name="Debler J.W."/>
            <person name="Williams A.H."/>
            <person name="Henares B.M."/>
        </authorList>
    </citation>
    <scope>NUCLEOTIDE SEQUENCE</scope>
    <source>
        <strain evidence="3">Al4</strain>
    </source>
</reference>
<proteinExistence type="predicted"/>
<evidence type="ECO:0000256" key="2">
    <source>
        <dbReference type="SAM" id="MobiDB-lite"/>
    </source>
</evidence>
<feature type="compositionally biased region" description="Polar residues" evidence="2">
    <location>
        <begin position="99"/>
        <end position="109"/>
    </location>
</feature>
<dbReference type="EMBL" id="RZGK01000005">
    <property type="protein sequence ID" value="KAF9698827.1"/>
    <property type="molecule type" value="Genomic_DNA"/>
</dbReference>
<feature type="compositionally biased region" description="Low complexity" evidence="2">
    <location>
        <begin position="719"/>
        <end position="733"/>
    </location>
</feature>
<dbReference type="OrthoDB" id="3045089at2759"/>
<feature type="coiled-coil region" evidence="1">
    <location>
        <begin position="259"/>
        <end position="343"/>
    </location>
</feature>
<name>A0A8H7MLR6_9PLEO</name>
<feature type="compositionally biased region" description="Gly residues" evidence="2">
    <location>
        <begin position="805"/>
        <end position="815"/>
    </location>
</feature>
<keyword evidence="1" id="KW-0175">Coiled coil</keyword>
<comment type="caution">
    <text evidence="3">The sequence shown here is derived from an EMBL/GenBank/DDBJ whole genome shotgun (WGS) entry which is preliminary data.</text>
</comment>
<gene>
    <name evidence="3" type="ORF">EKO04_002948</name>
</gene>
<feature type="compositionally biased region" description="Polar residues" evidence="2">
    <location>
        <begin position="700"/>
        <end position="713"/>
    </location>
</feature>
<feature type="region of interest" description="Disordered" evidence="2">
    <location>
        <begin position="436"/>
        <end position="510"/>
    </location>
</feature>
<feature type="compositionally biased region" description="Low complexity" evidence="2">
    <location>
        <begin position="483"/>
        <end position="501"/>
    </location>
</feature>
<evidence type="ECO:0000313" key="4">
    <source>
        <dbReference type="Proteomes" id="UP000651452"/>
    </source>
</evidence>
<feature type="compositionally biased region" description="Pro residues" evidence="2">
    <location>
        <begin position="169"/>
        <end position="181"/>
    </location>
</feature>
<protein>
    <submittedName>
        <fullName evidence="3">Uncharacterized protein</fullName>
    </submittedName>
</protein>
<feature type="region of interest" description="Disordered" evidence="2">
    <location>
        <begin position="68"/>
        <end position="189"/>
    </location>
</feature>
<dbReference type="AlphaFoldDB" id="A0A8H7MLR6"/>
<organism evidence="3 4">
    <name type="scientific">Ascochyta lentis</name>
    <dbReference type="NCBI Taxonomy" id="205686"/>
    <lineage>
        <taxon>Eukaryota</taxon>
        <taxon>Fungi</taxon>
        <taxon>Dikarya</taxon>
        <taxon>Ascomycota</taxon>
        <taxon>Pezizomycotina</taxon>
        <taxon>Dothideomycetes</taxon>
        <taxon>Pleosporomycetidae</taxon>
        <taxon>Pleosporales</taxon>
        <taxon>Pleosporineae</taxon>
        <taxon>Didymellaceae</taxon>
        <taxon>Ascochyta</taxon>
    </lineage>
</organism>
<feature type="region of interest" description="Disordered" evidence="2">
    <location>
        <begin position="787"/>
        <end position="815"/>
    </location>
</feature>
<feature type="region of interest" description="Disordered" evidence="2">
    <location>
        <begin position="700"/>
        <end position="756"/>
    </location>
</feature>
<keyword evidence="4" id="KW-1185">Reference proteome</keyword>
<dbReference type="Proteomes" id="UP000651452">
    <property type="component" value="Unassembled WGS sequence"/>
</dbReference>
<accession>A0A8H7MLR6</accession>
<evidence type="ECO:0000313" key="3">
    <source>
        <dbReference type="EMBL" id="KAF9698827.1"/>
    </source>
</evidence>
<sequence length="815" mass="90651">MAEVVGLVASAVTLAATAHGAAEIAKALFKVTSTLKHAREEMAEIAQRLSQFSTSLQCLDDILSTNKTLSAPTPELSSRRKPIPSHHSVPSVSERSKRNTWNASTSRYPQQPPVQAPNAFMPGVTNTPRYAESSHRPQYTVNKPPLPSYDTSSGWGSYPHTPPAYQLPTPAPPPPPLPPVPEMSAPTGASRQSQETAIASAERAPRTAITDDHLLSRIENILAAQQENTTRIGQTQADPHESFETKRMSAVSDKNNTIIQILEQLLAQKGEELQRAEDDLSAEKIQLVAVTNEHNTSVQALEQFIAQMKQEQQFAEEKWLSEVKGLKEQAERAAEARDLALKDAAAAQTAAETARKCLDTVKAEAEAERNLTRKRESAVVEARRKSDEDHKKQFQSYERLLKTSRESIRQSKPVIHQPVRQTRIMDKHRSIEVNEYMPDTTGSPSALPFSPLKFFQNDSRRPESDVQYYESSLRPTRERHSSFHSSSASLQSPRLSSASMSKGGTGSESQQMILLPSKIDRDSRETSKLQASLERSSVLVTFDDPQNSAHGELVPFNEGNAQVVRSTLFWEPPALALGSELLLTMRRSGWKPAYSRKSATGRTYFYGDQPIHSYFFRSHYTPQFSPPVSSNHEDIIMIDGALVEEYALRELDFNFRRTTTAEYELDGWLTFGDIEGLIERSFMLRENQYRAYYRQPPAVQWTSQPTTPGTQTRFDQHCTSSTTSTTSGSSKGSRANTQRDHGDEEGFESSQTSQLDRVEVKSVWGGDCDVTPSPSVASWVEKTTNPFRVRAPDGKANGSNNPWGQQGGWDGISLI</sequence>
<evidence type="ECO:0000256" key="1">
    <source>
        <dbReference type="SAM" id="Coils"/>
    </source>
</evidence>